<dbReference type="Proteomes" id="UP000019024">
    <property type="component" value="Plasmid unnamed3"/>
</dbReference>
<name>W0JY97_9EURY</name>
<dbReference type="KEGG" id="hlr:HALLA_19950"/>
<keyword evidence="2" id="KW-0614">Plasmid</keyword>
<protein>
    <submittedName>
        <fullName evidence="2">Uncharacterized protein</fullName>
    </submittedName>
</protein>
<dbReference type="EMBL" id="CP007058">
    <property type="protein sequence ID" value="AHG02175.1"/>
    <property type="molecule type" value="Genomic_DNA"/>
</dbReference>
<keyword evidence="1" id="KW-1133">Transmembrane helix</keyword>
<organism evidence="2 3">
    <name type="scientific">Halostagnicola larsenii XH-48</name>
    <dbReference type="NCBI Taxonomy" id="797299"/>
    <lineage>
        <taxon>Archaea</taxon>
        <taxon>Methanobacteriati</taxon>
        <taxon>Methanobacteriota</taxon>
        <taxon>Stenosarchaea group</taxon>
        <taxon>Halobacteria</taxon>
        <taxon>Halobacteriales</taxon>
        <taxon>Natrialbaceae</taxon>
        <taxon>Halostagnicola</taxon>
    </lineage>
</organism>
<keyword evidence="1" id="KW-0472">Membrane</keyword>
<geneLocation type="plasmid" evidence="2">
    <name>unnamed</name>
</geneLocation>
<keyword evidence="1" id="KW-0812">Transmembrane</keyword>
<dbReference type="AlphaFoldDB" id="W0JY97"/>
<sequence length="59" mass="6747">MWGSMAQVGVILRLNIVIWLLSILIAIELWPVLRTTRGIVVILVVTLAVILYWALYKLE</sequence>
<evidence type="ECO:0000313" key="2">
    <source>
        <dbReference type="EMBL" id="AHG02175.1"/>
    </source>
</evidence>
<gene>
    <name evidence="2" type="ORF">HALLA_19950</name>
</gene>
<accession>W0JY97</accession>
<feature type="transmembrane region" description="Helical" evidence="1">
    <location>
        <begin position="12"/>
        <end position="33"/>
    </location>
</feature>
<keyword evidence="3" id="KW-1185">Reference proteome</keyword>
<reference evidence="2 3" key="1">
    <citation type="submission" date="2014-01" db="EMBL/GenBank/DDBJ databases">
        <authorList>
            <consortium name="DOE Joint Genome Institute"/>
            <person name="Anderson I."/>
            <person name="Huntemann M."/>
            <person name="Han J."/>
            <person name="Chen A."/>
            <person name="Kyrpides N."/>
            <person name="Mavromatis K."/>
            <person name="Markowitz V."/>
            <person name="Palaniappan K."/>
            <person name="Ivanova N."/>
            <person name="Schaumberg A."/>
            <person name="Pati A."/>
            <person name="Liolios K."/>
            <person name="Nordberg H.P."/>
            <person name="Cantor M.N."/>
            <person name="Hua S.X."/>
            <person name="Woyke T."/>
        </authorList>
    </citation>
    <scope>NUCLEOTIDE SEQUENCE [LARGE SCALE GENOMIC DNA]</scope>
    <source>
        <strain evidence="2 3">XH-48</strain>
        <plasmid evidence="3">4</plasmid>
    </source>
</reference>
<dbReference type="HOGENOM" id="CLU_2949165_0_0_2"/>
<feature type="transmembrane region" description="Helical" evidence="1">
    <location>
        <begin position="39"/>
        <end position="56"/>
    </location>
</feature>
<proteinExistence type="predicted"/>
<evidence type="ECO:0000256" key="1">
    <source>
        <dbReference type="SAM" id="Phobius"/>
    </source>
</evidence>
<evidence type="ECO:0000313" key="3">
    <source>
        <dbReference type="Proteomes" id="UP000019024"/>
    </source>
</evidence>